<organism evidence="5 6">
    <name type="scientific">Klenkia soli</name>
    <dbReference type="NCBI Taxonomy" id="1052260"/>
    <lineage>
        <taxon>Bacteria</taxon>
        <taxon>Bacillati</taxon>
        <taxon>Actinomycetota</taxon>
        <taxon>Actinomycetes</taxon>
        <taxon>Geodermatophilales</taxon>
        <taxon>Geodermatophilaceae</taxon>
        <taxon>Klenkia</taxon>
    </lineage>
</organism>
<dbReference type="PANTHER" id="PTHR10668">
    <property type="entry name" value="PHYTOENE DEHYDROGENASE"/>
    <property type="match status" value="1"/>
</dbReference>
<proteinExistence type="predicted"/>
<dbReference type="RefSeq" id="WP_165617480.1">
    <property type="nucleotide sequence ID" value="NZ_FNIR01000003.1"/>
</dbReference>
<evidence type="ECO:0000256" key="1">
    <source>
        <dbReference type="ARBA" id="ARBA00037217"/>
    </source>
</evidence>
<dbReference type="InterPro" id="IPR002937">
    <property type="entry name" value="Amino_oxidase"/>
</dbReference>
<dbReference type="Proteomes" id="UP000199088">
    <property type="component" value="Unassembled WGS sequence"/>
</dbReference>
<dbReference type="InterPro" id="IPR036188">
    <property type="entry name" value="FAD/NAD-bd_sf"/>
</dbReference>
<dbReference type="AlphaFoldDB" id="A0A1H0FXU0"/>
<dbReference type="GO" id="GO:0016491">
    <property type="term" value="F:oxidoreductase activity"/>
    <property type="evidence" value="ECO:0007669"/>
    <property type="project" value="InterPro"/>
</dbReference>
<evidence type="ECO:0000259" key="4">
    <source>
        <dbReference type="Pfam" id="PF01593"/>
    </source>
</evidence>
<evidence type="ECO:0000313" key="6">
    <source>
        <dbReference type="Proteomes" id="UP000199088"/>
    </source>
</evidence>
<reference evidence="6" key="1">
    <citation type="submission" date="2016-10" db="EMBL/GenBank/DDBJ databases">
        <authorList>
            <person name="Varghese N."/>
            <person name="Submissions S."/>
        </authorList>
    </citation>
    <scope>NUCLEOTIDE SEQUENCE [LARGE SCALE GENOMIC DNA]</scope>
    <source>
        <strain evidence="6">DSM 45843</strain>
    </source>
</reference>
<dbReference type="PANTHER" id="PTHR10668:SF105">
    <property type="entry name" value="DEHYDROGENASE-RELATED"/>
    <property type="match status" value="1"/>
</dbReference>
<evidence type="ECO:0000313" key="5">
    <source>
        <dbReference type="EMBL" id="SDN99430.1"/>
    </source>
</evidence>
<keyword evidence="6" id="KW-1185">Reference proteome</keyword>
<comment type="function">
    <text evidence="1">Probable oxidoreductase that may play a role as regulator of mitochondrial function.</text>
</comment>
<comment type="subunit">
    <text evidence="2">Interacts with COX5B; this interaction may contribute to localize PYROXD2 to the inner face of the inner mitochondrial membrane.</text>
</comment>
<name>A0A1H0FXU0_9ACTN</name>
<sequence>MTVSARYDAVVVGGGHHATIIAPYLARAGLSVAVFEGSGRLGGSARSGSGPLRGYRMNNYSHWTRFYSHPAYKDFDLYEEGLRYEFPEGNEAMVFDDGSSFVGWSAYKVVDAYGTQEPWPEGVRRTEEAIRRFSDADADTYLRIHEAYAASWKSAFGRHRYTTPPAWGTPDALEQLLVDGGLLEPVHQFMTVKQLAYDFFESDELRTLFLRAATTSTGCYGDDVPGLQGLVHVLALTLSLEPAAVAIGGTQAITDALVAAGRRRGVEYHTHDAVAQVLVRDGRASGVRLASGDTVAADVVVSAVGLPQTLLDLTPDVALSRRTRNRLANVHYDRGQLLWINVAVHEPPDYAAFTGDPAIGPQPRLYWGPKDPDWLATRYQAEIMTRGHSSRFFALSSTDTLWDPGRAPQGRHLVGVEEFCAPLRFFDREAWQRIERDTEALLRESWPRYAPNMTADNIESVRITTPRDVLATHPDMHEGGYSQGSTMASQQGRFRPVPELSGYRTVLPNLYNCSSSMHSGSGIGRGNSLNCWRTIAADHGLDADAVVTAPSAPAAAEPALQA</sequence>
<protein>
    <recommendedName>
        <fullName evidence="3">Pyridine nucleotide-disulfide oxidoreductase domain-containing protein 2</fullName>
    </recommendedName>
</protein>
<evidence type="ECO:0000256" key="2">
    <source>
        <dbReference type="ARBA" id="ARBA00038825"/>
    </source>
</evidence>
<dbReference type="EMBL" id="FNIR01000003">
    <property type="protein sequence ID" value="SDN99430.1"/>
    <property type="molecule type" value="Genomic_DNA"/>
</dbReference>
<gene>
    <name evidence="5" type="ORF">SAMN05660199_01068</name>
</gene>
<dbReference type="Gene3D" id="3.50.50.60">
    <property type="entry name" value="FAD/NAD(P)-binding domain"/>
    <property type="match status" value="2"/>
</dbReference>
<feature type="domain" description="Amine oxidase" evidence="4">
    <location>
        <begin position="22"/>
        <end position="332"/>
    </location>
</feature>
<dbReference type="Pfam" id="PF01593">
    <property type="entry name" value="Amino_oxidase"/>
    <property type="match status" value="1"/>
</dbReference>
<dbReference type="STRING" id="1052260.SAMN05660199_01068"/>
<accession>A0A1H0FXU0</accession>
<evidence type="ECO:0000256" key="3">
    <source>
        <dbReference type="ARBA" id="ARBA00040298"/>
    </source>
</evidence>
<dbReference type="SUPFAM" id="SSF51905">
    <property type="entry name" value="FAD/NAD(P)-binding domain"/>
    <property type="match status" value="1"/>
</dbReference>